<evidence type="ECO:0000313" key="1">
    <source>
        <dbReference type="EMBL" id="RCU57567.1"/>
    </source>
</evidence>
<protein>
    <recommendedName>
        <fullName evidence="3">WG repeat-containing protein</fullName>
    </recommendedName>
</protein>
<dbReference type="AlphaFoldDB" id="A0A368P3X2"/>
<name>A0A368P3X2_9FLAO</name>
<evidence type="ECO:0000313" key="2">
    <source>
        <dbReference type="Proteomes" id="UP000252249"/>
    </source>
</evidence>
<sequence length="220" mass="25405">MTLTTVTAAEKKSAIQKQGEDLNIARYSYAQPIMFVERGVEFLIFPDGSFDFNTNLDYTDGDMYYRTRTPRRRTNVNATFGAPGNRVNFVASSRPRGTIVTHDRDGKVRRIGNVFVNYNRYDQVKRLGSVYIGYNRMGLIDQVGGLHIRYDRHGNVIAMNGHVNYSNQGCGICGHATCTVNHFDVYNDWDDHHDYEEDFYYYKKNGKTIKKKKLKKAKRK</sequence>
<dbReference type="EMBL" id="QPIG01000002">
    <property type="protein sequence ID" value="RCU57567.1"/>
    <property type="molecule type" value="Genomic_DNA"/>
</dbReference>
<comment type="caution">
    <text evidence="1">The sequence shown here is derived from an EMBL/GenBank/DDBJ whole genome shotgun (WGS) entry which is preliminary data.</text>
</comment>
<accession>A0A368P3X2</accession>
<dbReference type="Proteomes" id="UP000252249">
    <property type="component" value="Unassembled WGS sequence"/>
</dbReference>
<proteinExistence type="predicted"/>
<keyword evidence="2" id="KW-1185">Reference proteome</keyword>
<reference evidence="1 2" key="1">
    <citation type="submission" date="2018-07" db="EMBL/GenBank/DDBJ databases">
        <title>Oceanihabitans testaceum sp. nov., isolated from marine sediment.</title>
        <authorList>
            <person name="Li C.-M."/>
        </authorList>
    </citation>
    <scope>NUCLEOTIDE SEQUENCE [LARGE SCALE GENOMIC DNA]</scope>
    <source>
        <strain evidence="1 2">S9-10</strain>
    </source>
</reference>
<evidence type="ECO:0008006" key="3">
    <source>
        <dbReference type="Google" id="ProtNLM"/>
    </source>
</evidence>
<organism evidence="1 2">
    <name type="scientific">Oceanihabitans sediminis</name>
    <dbReference type="NCBI Taxonomy" id="1812012"/>
    <lineage>
        <taxon>Bacteria</taxon>
        <taxon>Pseudomonadati</taxon>
        <taxon>Bacteroidota</taxon>
        <taxon>Flavobacteriia</taxon>
        <taxon>Flavobacteriales</taxon>
        <taxon>Flavobacteriaceae</taxon>
        <taxon>Oceanihabitans</taxon>
    </lineage>
</organism>
<gene>
    <name evidence="1" type="ORF">DU428_07170</name>
</gene>